<gene>
    <name evidence="1" type="ORF">GCM10011501_15440</name>
</gene>
<evidence type="ECO:0000313" key="1">
    <source>
        <dbReference type="EMBL" id="GHE87066.1"/>
    </source>
</evidence>
<comment type="caution">
    <text evidence="1">The sequence shown here is derived from an EMBL/GenBank/DDBJ whole genome shotgun (WGS) entry which is preliminary data.</text>
</comment>
<proteinExistence type="predicted"/>
<accession>A0ABQ3IMS5</accession>
<protein>
    <submittedName>
        <fullName evidence="1">Uncharacterized protein</fullName>
    </submittedName>
</protein>
<reference evidence="2" key="1">
    <citation type="journal article" date="2019" name="Int. J. Syst. Evol. Microbiol.">
        <title>The Global Catalogue of Microorganisms (GCM) 10K type strain sequencing project: providing services to taxonomists for standard genome sequencing and annotation.</title>
        <authorList>
            <consortium name="The Broad Institute Genomics Platform"/>
            <consortium name="The Broad Institute Genome Sequencing Center for Infectious Disease"/>
            <person name="Wu L."/>
            <person name="Ma J."/>
        </authorList>
    </citation>
    <scope>NUCLEOTIDE SEQUENCE [LARGE SCALE GENOMIC DNA]</scope>
    <source>
        <strain evidence="2">CGMCC 1.15922</strain>
    </source>
</reference>
<evidence type="ECO:0000313" key="2">
    <source>
        <dbReference type="Proteomes" id="UP000626370"/>
    </source>
</evidence>
<dbReference type="Proteomes" id="UP000626370">
    <property type="component" value="Unassembled WGS sequence"/>
</dbReference>
<dbReference type="EMBL" id="BNAH01000005">
    <property type="protein sequence ID" value="GHE87066.1"/>
    <property type="molecule type" value="Genomic_DNA"/>
</dbReference>
<keyword evidence="2" id="KW-1185">Reference proteome</keyword>
<name>A0ABQ3IMS5_9GAMM</name>
<organism evidence="1 2">
    <name type="scientific">Thalassotalea profundi</name>
    <dbReference type="NCBI Taxonomy" id="2036687"/>
    <lineage>
        <taxon>Bacteria</taxon>
        <taxon>Pseudomonadati</taxon>
        <taxon>Pseudomonadota</taxon>
        <taxon>Gammaproteobacteria</taxon>
        <taxon>Alteromonadales</taxon>
        <taxon>Colwelliaceae</taxon>
        <taxon>Thalassotalea</taxon>
    </lineage>
</organism>
<sequence length="93" mass="10593">MCCAGRKSLVEIFKDLAVSEEFPGVKTSGAMTKCFTLLEQALNKNNKLRRVGRTTVFNFILISTHFLIEDKVTNLLSLAIRVLLPKSRFIFIW</sequence>